<name>A0A7J0BS93_9BACT</name>
<dbReference type="EMBL" id="BLVP01000002">
    <property type="protein sequence ID" value="GFM36052.1"/>
    <property type="molecule type" value="Genomic_DNA"/>
</dbReference>
<reference evidence="2 3" key="1">
    <citation type="submission" date="2020-05" db="EMBL/GenBank/DDBJ databases">
        <title>Draft genome sequence of Desulfovibrio psychrotolerans JS1T.</title>
        <authorList>
            <person name="Ueno A."/>
            <person name="Tamazawa S."/>
            <person name="Tamamura S."/>
            <person name="Murakami T."/>
            <person name="Kiyama T."/>
            <person name="Inomata H."/>
            <person name="Amano Y."/>
            <person name="Miyakawa K."/>
            <person name="Tamaki H."/>
            <person name="Naganuma T."/>
            <person name="Kaneko K."/>
        </authorList>
    </citation>
    <scope>NUCLEOTIDE SEQUENCE [LARGE SCALE GENOMIC DNA]</scope>
    <source>
        <strain evidence="2 3">JS1</strain>
    </source>
</reference>
<dbReference type="InterPro" id="IPR025500">
    <property type="entry name" value="DUF4390"/>
</dbReference>
<evidence type="ECO:0000313" key="2">
    <source>
        <dbReference type="EMBL" id="GFM36052.1"/>
    </source>
</evidence>
<evidence type="ECO:0008006" key="4">
    <source>
        <dbReference type="Google" id="ProtNLM"/>
    </source>
</evidence>
<feature type="chain" id="PRO_5029650141" description="DUF4390 domain-containing protein" evidence="1">
    <location>
        <begin position="30"/>
        <end position="196"/>
    </location>
</feature>
<gene>
    <name evidence="2" type="ORF">DSM19430T_07360</name>
</gene>
<organism evidence="2 3">
    <name type="scientific">Desulfovibrio psychrotolerans</name>
    <dbReference type="NCBI Taxonomy" id="415242"/>
    <lineage>
        <taxon>Bacteria</taxon>
        <taxon>Pseudomonadati</taxon>
        <taxon>Thermodesulfobacteriota</taxon>
        <taxon>Desulfovibrionia</taxon>
        <taxon>Desulfovibrionales</taxon>
        <taxon>Desulfovibrionaceae</taxon>
        <taxon>Desulfovibrio</taxon>
    </lineage>
</organism>
<evidence type="ECO:0000256" key="1">
    <source>
        <dbReference type="SAM" id="SignalP"/>
    </source>
</evidence>
<sequence>MRRPNSPFLLFTGTLLLCLALAVTGWATAARAASQQLKLEDFVLDNAEGQLAIRFGVGIQDKERLRVMLKEGAVITLTCEATLSDTSGMWLNTTLARQEMVSTLSFNALTREYAIAYEGSPAVYRNANLMRLLSETWERLSLKVGQLVNLERGREYRVDLSVRMQNDNVPPWLSKTLFFWSWDIAPTMRYSMNFIF</sequence>
<feature type="signal peptide" evidence="1">
    <location>
        <begin position="1"/>
        <end position="29"/>
    </location>
</feature>
<protein>
    <recommendedName>
        <fullName evidence="4">DUF4390 domain-containing protein</fullName>
    </recommendedName>
</protein>
<evidence type="ECO:0000313" key="3">
    <source>
        <dbReference type="Proteomes" id="UP000503820"/>
    </source>
</evidence>
<accession>A0A7J0BS93</accession>
<dbReference type="AlphaFoldDB" id="A0A7J0BS93"/>
<dbReference type="Pfam" id="PF14334">
    <property type="entry name" value="DUF4390"/>
    <property type="match status" value="1"/>
</dbReference>
<proteinExistence type="predicted"/>
<dbReference type="RefSeq" id="WP_174408744.1">
    <property type="nucleotide sequence ID" value="NZ_BLVP01000002.1"/>
</dbReference>
<keyword evidence="1" id="KW-0732">Signal</keyword>
<keyword evidence="3" id="KW-1185">Reference proteome</keyword>
<dbReference type="Proteomes" id="UP000503820">
    <property type="component" value="Unassembled WGS sequence"/>
</dbReference>
<comment type="caution">
    <text evidence="2">The sequence shown here is derived from an EMBL/GenBank/DDBJ whole genome shotgun (WGS) entry which is preliminary data.</text>
</comment>